<dbReference type="InterPro" id="IPR003593">
    <property type="entry name" value="AAA+_ATPase"/>
</dbReference>
<dbReference type="Pfam" id="PF00005">
    <property type="entry name" value="ABC_tran"/>
    <property type="match status" value="1"/>
</dbReference>
<dbReference type="Pfam" id="PF14524">
    <property type="entry name" value="Wzt_C"/>
    <property type="match status" value="1"/>
</dbReference>
<evidence type="ECO:0000256" key="3">
    <source>
        <dbReference type="ARBA" id="ARBA00022741"/>
    </source>
</evidence>
<dbReference type="CDD" id="cd03220">
    <property type="entry name" value="ABC_KpsT_Wzt"/>
    <property type="match status" value="1"/>
</dbReference>
<evidence type="ECO:0000313" key="6">
    <source>
        <dbReference type="EMBL" id="AWU66550.1"/>
    </source>
</evidence>
<feature type="domain" description="ABC transporter" evidence="5">
    <location>
        <begin position="24"/>
        <end position="245"/>
    </location>
</feature>
<dbReference type="InterPro" id="IPR015860">
    <property type="entry name" value="ABC_transpr_TagH-like"/>
</dbReference>
<evidence type="ECO:0000256" key="4">
    <source>
        <dbReference type="ARBA" id="ARBA00022840"/>
    </source>
</evidence>
<evidence type="ECO:0000256" key="1">
    <source>
        <dbReference type="ARBA" id="ARBA00005417"/>
    </source>
</evidence>
<keyword evidence="3" id="KW-0547">Nucleotide-binding</keyword>
<dbReference type="SMART" id="SM00382">
    <property type="entry name" value="AAA"/>
    <property type="match status" value="1"/>
</dbReference>
<keyword evidence="4 6" id="KW-0067">ATP-binding</keyword>
<dbReference type="InterPro" id="IPR003439">
    <property type="entry name" value="ABC_transporter-like_ATP-bd"/>
</dbReference>
<gene>
    <name evidence="6" type="primary">wzt</name>
</gene>
<evidence type="ECO:0000259" key="5">
    <source>
        <dbReference type="PROSITE" id="PS50893"/>
    </source>
</evidence>
<dbReference type="PROSITE" id="PS50893">
    <property type="entry name" value="ABC_TRANSPORTER_2"/>
    <property type="match status" value="1"/>
</dbReference>
<proteinExistence type="inferred from homology"/>
<dbReference type="AlphaFoldDB" id="A0A2Z4BV68"/>
<dbReference type="GO" id="GO:0005524">
    <property type="term" value="F:ATP binding"/>
    <property type="evidence" value="ECO:0007669"/>
    <property type="project" value="UniProtKB-KW"/>
</dbReference>
<dbReference type="InterPro" id="IPR027417">
    <property type="entry name" value="P-loop_NTPase"/>
</dbReference>
<dbReference type="GO" id="GO:0016020">
    <property type="term" value="C:membrane"/>
    <property type="evidence" value="ECO:0007669"/>
    <property type="project" value="InterPro"/>
</dbReference>
<sequence>MGSITVKQLYKEYKSYPNKWGRLIEWCGFTKKKRHKTKSVLNDINFTIEAGESVGIIGVNGAGKSTLLKLITGTTQPSSGEIKVNGRIAALLELGIGFHPDFSGRQNVYMAGQLLGYSTEEIDSLFPEIEAFAEIGEYIDQPLRMYSSGMQARLAFSVATATKPDILIVDEALSVGDVYFQAKCYSRIAEYKKQGMTLLLVSHAVMDISKQCDRAIFLKAGKVYADGPSREVVNLYMDDLFGKKKENIANNKDNVSNVIKINQDSEDLYHTRPGYLKEEHRWGQGGAKIIDYLTVSGGVEYPTVINTNDKLDVYVKVLFEDDFEHVTPGILLKSLEGVFIYGSNSYLSTKGKILPTGKSGHIVVYKFSMNLCLNEGAYLLSLGLSSGDPTKTTDPIDRRYDSILLKVTNHVHMWGLVDMQADFEQIEEFI</sequence>
<dbReference type="PANTHER" id="PTHR46743">
    <property type="entry name" value="TEICHOIC ACIDS EXPORT ATP-BINDING PROTEIN TAGH"/>
    <property type="match status" value="1"/>
</dbReference>
<organism evidence="6">
    <name type="scientific">Citrobacter youngae</name>
    <dbReference type="NCBI Taxonomy" id="133448"/>
    <lineage>
        <taxon>Bacteria</taxon>
        <taxon>Pseudomonadati</taxon>
        <taxon>Pseudomonadota</taxon>
        <taxon>Gammaproteobacteria</taxon>
        <taxon>Enterobacterales</taxon>
        <taxon>Enterobacteriaceae</taxon>
        <taxon>Citrobacter</taxon>
        <taxon>Citrobacter freundii complex</taxon>
    </lineage>
</organism>
<dbReference type="Gene3D" id="2.70.50.60">
    <property type="entry name" value="abc- transporter (atp binding component) like domain"/>
    <property type="match status" value="1"/>
</dbReference>
<dbReference type="InterPro" id="IPR029439">
    <property type="entry name" value="Wzt_C"/>
</dbReference>
<reference evidence="6" key="1">
    <citation type="submission" date="2018-05" db="EMBL/GenBank/DDBJ databases">
        <authorList>
            <person name="Lanie J.A."/>
            <person name="Ng W.-L."/>
            <person name="Kazmierczak K.M."/>
            <person name="Andrzejewski T.M."/>
            <person name="Davidsen T.M."/>
            <person name="Wayne K.J."/>
            <person name="Tettelin H."/>
            <person name="Glass J.I."/>
            <person name="Rusch D."/>
            <person name="Podicherti R."/>
            <person name="Tsui H.-C.T."/>
            <person name="Winkler M.E."/>
        </authorList>
    </citation>
    <scope>NUCLEOTIDE SEQUENCE</scope>
    <source>
        <strain evidence="6">O2_G3334</strain>
    </source>
</reference>
<dbReference type="Gene3D" id="3.40.50.300">
    <property type="entry name" value="P-loop containing nucleotide triphosphate hydrolases"/>
    <property type="match status" value="1"/>
</dbReference>
<name>A0A2Z4BV68_9ENTR</name>
<dbReference type="EMBL" id="MH325884">
    <property type="protein sequence ID" value="AWU66550.1"/>
    <property type="molecule type" value="Genomic_DNA"/>
</dbReference>
<dbReference type="PROSITE" id="PS00211">
    <property type="entry name" value="ABC_TRANSPORTER_1"/>
    <property type="match status" value="1"/>
</dbReference>
<dbReference type="PANTHER" id="PTHR46743:SF2">
    <property type="entry name" value="TEICHOIC ACIDS EXPORT ATP-BINDING PROTEIN TAGH"/>
    <property type="match status" value="1"/>
</dbReference>
<dbReference type="InterPro" id="IPR050683">
    <property type="entry name" value="Bact_Polysacc_Export_ATP-bd"/>
</dbReference>
<keyword evidence="2" id="KW-0813">Transport</keyword>
<dbReference type="GO" id="GO:0140359">
    <property type="term" value="F:ABC-type transporter activity"/>
    <property type="evidence" value="ECO:0007669"/>
    <property type="project" value="InterPro"/>
</dbReference>
<dbReference type="InterPro" id="IPR017871">
    <property type="entry name" value="ABC_transporter-like_CS"/>
</dbReference>
<dbReference type="GO" id="GO:0016887">
    <property type="term" value="F:ATP hydrolysis activity"/>
    <property type="evidence" value="ECO:0007669"/>
    <property type="project" value="InterPro"/>
</dbReference>
<comment type="similarity">
    <text evidence="1">Belongs to the ABC transporter superfamily.</text>
</comment>
<protein>
    <submittedName>
        <fullName evidence="6">ABC transporter ATP-binding protein</fullName>
    </submittedName>
</protein>
<dbReference type="CDD" id="cd10147">
    <property type="entry name" value="Wzt_C-like"/>
    <property type="match status" value="1"/>
</dbReference>
<dbReference type="SUPFAM" id="SSF52540">
    <property type="entry name" value="P-loop containing nucleoside triphosphate hydrolases"/>
    <property type="match status" value="1"/>
</dbReference>
<accession>A0A2Z4BV68</accession>
<evidence type="ECO:0000256" key="2">
    <source>
        <dbReference type="ARBA" id="ARBA00022448"/>
    </source>
</evidence>
<dbReference type="RefSeq" id="WP_137364562.1">
    <property type="nucleotide sequence ID" value="NZ_JADVFS010000002.1"/>
</dbReference>